<dbReference type="SUPFAM" id="SSF52091">
    <property type="entry name" value="SpoIIaa-like"/>
    <property type="match status" value="1"/>
</dbReference>
<accession>A0A1I0KKF6</accession>
<keyword evidence="3" id="KW-1185">Reference proteome</keyword>
<dbReference type="InterPro" id="IPR002645">
    <property type="entry name" value="STAS_dom"/>
</dbReference>
<dbReference type="Gene3D" id="3.30.750.24">
    <property type="entry name" value="STAS domain"/>
    <property type="match status" value="1"/>
</dbReference>
<dbReference type="STRING" id="568860.SAMN05421811_108288"/>
<dbReference type="InterPro" id="IPR036513">
    <property type="entry name" value="STAS_dom_sf"/>
</dbReference>
<dbReference type="RefSeq" id="WP_143082400.1">
    <property type="nucleotide sequence ID" value="NZ_FOHX01000008.1"/>
</dbReference>
<gene>
    <name evidence="2" type="ORF">SAMN05421811_108288</name>
</gene>
<protein>
    <recommendedName>
        <fullName evidence="1">STAS domain-containing protein</fullName>
    </recommendedName>
</protein>
<evidence type="ECO:0000313" key="3">
    <source>
        <dbReference type="Proteomes" id="UP000199361"/>
    </source>
</evidence>
<evidence type="ECO:0000259" key="1">
    <source>
        <dbReference type="PROSITE" id="PS50801"/>
    </source>
</evidence>
<dbReference type="Proteomes" id="UP000199361">
    <property type="component" value="Unassembled WGS sequence"/>
</dbReference>
<proteinExistence type="predicted"/>
<dbReference type="PROSITE" id="PS50801">
    <property type="entry name" value="STAS"/>
    <property type="match status" value="1"/>
</dbReference>
<name>A0A1I0KKF6_9ACTN</name>
<dbReference type="EMBL" id="FOHX01000008">
    <property type="protein sequence ID" value="SEU25562.1"/>
    <property type="molecule type" value="Genomic_DNA"/>
</dbReference>
<sequence>MTSDSAREGGTSARVRPWMCGTVVVIDLVGPIIGPEVLALRRSLTTALARRSVPLVVLNARRAGEIDPEALLVVAAAGRHTREAGGRLIVADGPDAARPLDDVETRATLEEALAELARAKP</sequence>
<evidence type="ECO:0000313" key="2">
    <source>
        <dbReference type="EMBL" id="SEU25562.1"/>
    </source>
</evidence>
<reference evidence="2 3" key="1">
    <citation type="submission" date="2016-10" db="EMBL/GenBank/DDBJ databases">
        <authorList>
            <person name="de Groot N.N."/>
        </authorList>
    </citation>
    <scope>NUCLEOTIDE SEQUENCE [LARGE SCALE GENOMIC DNA]</scope>
    <source>
        <strain evidence="2 3">CGMCC 4.5598</strain>
    </source>
</reference>
<dbReference type="OrthoDB" id="9877055at2"/>
<feature type="domain" description="STAS" evidence="1">
    <location>
        <begin position="23"/>
        <end position="91"/>
    </location>
</feature>
<organism evidence="2 3">
    <name type="scientific">Nonomuraea wenchangensis</name>
    <dbReference type="NCBI Taxonomy" id="568860"/>
    <lineage>
        <taxon>Bacteria</taxon>
        <taxon>Bacillati</taxon>
        <taxon>Actinomycetota</taxon>
        <taxon>Actinomycetes</taxon>
        <taxon>Streptosporangiales</taxon>
        <taxon>Streptosporangiaceae</taxon>
        <taxon>Nonomuraea</taxon>
    </lineage>
</organism>
<dbReference type="AlphaFoldDB" id="A0A1I0KKF6"/>